<evidence type="ECO:0000313" key="2">
    <source>
        <dbReference type="EMBL" id="CAI08924.1"/>
    </source>
</evidence>
<sequence length="128" mass="14320">MRRPSACCSAHTDRRQHTSITPSRLAASRKRCITLCPRKSVNRITIWMPAGSGALRRWCALSRPLTWAAMRMPNPASTSGMLPRRSAPTISAFMRISLLRIIRIHIAANTNGLQLRIVIVIMPPSNYT</sequence>
<protein>
    <submittedName>
        <fullName evidence="2">Uncharacterized protein</fullName>
    </submittedName>
</protein>
<dbReference type="KEGG" id="eba:ebA4919"/>
<reference evidence="2 3" key="1">
    <citation type="journal article" date="2005" name="Arch. Microbiol.">
        <title>The genome sequence of an anaerobic aromatic-degrading denitrifying bacterium, strain EbN1.</title>
        <authorList>
            <person name="Rabus R."/>
            <person name="Kube M."/>
            <person name="Heider J."/>
            <person name="Beck A."/>
            <person name="Heitmann K."/>
            <person name="Widdel F."/>
            <person name="Reinhardt R."/>
        </authorList>
    </citation>
    <scope>NUCLEOTIDE SEQUENCE [LARGE SCALE GENOMIC DNA]</scope>
    <source>
        <strain evidence="2 3">EbN1</strain>
    </source>
</reference>
<accession>Q5P190</accession>
<evidence type="ECO:0000256" key="1">
    <source>
        <dbReference type="SAM" id="MobiDB-lite"/>
    </source>
</evidence>
<proteinExistence type="predicted"/>
<gene>
    <name evidence="2" type="ORF">ebA4919</name>
</gene>
<name>Q5P190_AROAE</name>
<organism evidence="2 3">
    <name type="scientific">Aromatoleum aromaticum (strain DSM 19018 / LMG 30748 / EbN1)</name>
    <name type="common">Azoarcus sp. (strain EbN1)</name>
    <dbReference type="NCBI Taxonomy" id="76114"/>
    <lineage>
        <taxon>Bacteria</taxon>
        <taxon>Pseudomonadati</taxon>
        <taxon>Pseudomonadota</taxon>
        <taxon>Betaproteobacteria</taxon>
        <taxon>Rhodocyclales</taxon>
        <taxon>Rhodocyclaceae</taxon>
        <taxon>Aromatoleum</taxon>
    </lineage>
</organism>
<dbReference type="EMBL" id="CR555306">
    <property type="protein sequence ID" value="CAI08924.1"/>
    <property type="molecule type" value="Genomic_DNA"/>
</dbReference>
<dbReference type="HOGENOM" id="CLU_1955062_0_0_4"/>
<dbReference type="AlphaFoldDB" id="Q5P190"/>
<keyword evidence="3" id="KW-1185">Reference proteome</keyword>
<evidence type="ECO:0000313" key="3">
    <source>
        <dbReference type="Proteomes" id="UP000006552"/>
    </source>
</evidence>
<dbReference type="STRING" id="76114.ebA4919"/>
<feature type="region of interest" description="Disordered" evidence="1">
    <location>
        <begin position="1"/>
        <end position="21"/>
    </location>
</feature>
<dbReference type="Proteomes" id="UP000006552">
    <property type="component" value="Chromosome"/>
</dbReference>